<evidence type="ECO:0000256" key="2">
    <source>
        <dbReference type="ARBA" id="ARBA00022771"/>
    </source>
</evidence>
<sequence length="542" mass="59968">MSNSNAQPVKVLVTGSVNGGLADFFGKIKKLDAKYGPFAVLFITGNLLDSDPSEDEVNALLSNDIPIPLMTYAIIGDHRLPERVLSRIEARSGEVCQNLVLLKNHGILQTSEGMKVAYLSGQQQPELQQPEDNSEDNNEYEAADDSDEAKVATMAESNECTYTNQDMGDLLKQVVVENNVTAETTGPHPSIDILLTFDWPYGIGPDQPEPEHASNKISFISATTKPRYHFAASEGTFFERQPYKYSDKIKWFYAMNIMPLQSSNCGDTSPSQVPENSTENPHRAHFPSSNGIMNREELRRIMASINLESLGAKRDGPDLKRQKGAPPPLDYTCNICKVGGHWIRDCPERHQAERKPRSEIPPEGARTSTSRMNLINIAQTCWFCLSNPNVDQNLIVAIGDEAYVAMAKGPLVTGPAGVQSGNSTAWEQGEVSPIPGGGHAMIVPIEHVLAKWTQSLTALYAEYDCVPLMFESNYPRDKKDGYVWVSTPTTGAKPTCVKIPAKEKRFNLQIGSRARFPDKEEARQRDAFIKVFSKHDFMSGKD</sequence>
<dbReference type="InterPro" id="IPR036875">
    <property type="entry name" value="Znf_CCHC_sf"/>
</dbReference>
<dbReference type="PANTHER" id="PTHR12072:SF4">
    <property type="entry name" value="CWF19-LIKE PROTEIN 1"/>
    <property type="match status" value="1"/>
</dbReference>
<dbReference type="Gene3D" id="4.10.60.10">
    <property type="entry name" value="Zinc finger, CCHC-type"/>
    <property type="match status" value="1"/>
</dbReference>
<keyword evidence="1" id="KW-0479">Metal-binding</keyword>
<gene>
    <name evidence="6" type="ORF">DL89DRAFT_294936</name>
</gene>
<dbReference type="GeneID" id="63807221"/>
<dbReference type="Pfam" id="PF13696">
    <property type="entry name" value="zf-CCHC_2"/>
    <property type="match status" value="1"/>
</dbReference>
<dbReference type="RefSeq" id="XP_040741082.1">
    <property type="nucleotide sequence ID" value="XM_040890573.1"/>
</dbReference>
<dbReference type="Proteomes" id="UP000193922">
    <property type="component" value="Unassembled WGS sequence"/>
</dbReference>
<feature type="region of interest" description="Disordered" evidence="4">
    <location>
        <begin position="264"/>
        <end position="289"/>
    </location>
</feature>
<evidence type="ECO:0000256" key="3">
    <source>
        <dbReference type="ARBA" id="ARBA00022833"/>
    </source>
</evidence>
<evidence type="ECO:0000256" key="1">
    <source>
        <dbReference type="ARBA" id="ARBA00022723"/>
    </source>
</evidence>
<dbReference type="GO" id="GO:0000398">
    <property type="term" value="P:mRNA splicing, via spliceosome"/>
    <property type="evidence" value="ECO:0007669"/>
    <property type="project" value="TreeGrafter"/>
</dbReference>
<dbReference type="InterPro" id="IPR025829">
    <property type="entry name" value="Zn_knuckle_CX2CX3GHX4C"/>
</dbReference>
<feature type="compositionally biased region" description="Polar residues" evidence="4">
    <location>
        <begin position="122"/>
        <end position="131"/>
    </location>
</feature>
<feature type="compositionally biased region" description="Acidic residues" evidence="4">
    <location>
        <begin position="132"/>
        <end position="147"/>
    </location>
</feature>
<keyword evidence="3" id="KW-0862">Zinc</keyword>
<comment type="caution">
    <text evidence="6">The sequence shown here is derived from an EMBL/GenBank/DDBJ whole genome shotgun (WGS) entry which is preliminary data.</text>
</comment>
<dbReference type="AlphaFoldDB" id="A0A1Y1W0X8"/>
<dbReference type="Pfam" id="PF04677">
    <property type="entry name" value="CwfJ_C_1"/>
    <property type="match status" value="1"/>
</dbReference>
<reference evidence="6 7" key="1">
    <citation type="submission" date="2016-07" db="EMBL/GenBank/DDBJ databases">
        <title>Pervasive Adenine N6-methylation of Active Genes in Fungi.</title>
        <authorList>
            <consortium name="DOE Joint Genome Institute"/>
            <person name="Mondo S.J."/>
            <person name="Dannebaum R.O."/>
            <person name="Kuo R.C."/>
            <person name="Labutti K."/>
            <person name="Haridas S."/>
            <person name="Kuo A."/>
            <person name="Salamov A."/>
            <person name="Ahrendt S.R."/>
            <person name="Lipzen A."/>
            <person name="Sullivan W."/>
            <person name="Andreopoulos W.B."/>
            <person name="Clum A."/>
            <person name="Lindquist E."/>
            <person name="Daum C."/>
            <person name="Ramamoorthy G.K."/>
            <person name="Gryganskyi A."/>
            <person name="Culley D."/>
            <person name="Magnuson J.K."/>
            <person name="James T.Y."/>
            <person name="O'Malley M.A."/>
            <person name="Stajich J.E."/>
            <person name="Spatafora J.W."/>
            <person name="Visel A."/>
            <person name="Grigoriev I.V."/>
        </authorList>
    </citation>
    <scope>NUCLEOTIDE SEQUENCE [LARGE SCALE GENOMIC DNA]</scope>
    <source>
        <strain evidence="6 7">ATCC 12442</strain>
    </source>
</reference>
<evidence type="ECO:0000256" key="4">
    <source>
        <dbReference type="SAM" id="MobiDB-lite"/>
    </source>
</evidence>
<evidence type="ECO:0000259" key="5">
    <source>
        <dbReference type="SMART" id="SM00343"/>
    </source>
</evidence>
<proteinExistence type="predicted"/>
<dbReference type="InterPro" id="IPR040194">
    <property type="entry name" value="Cwf19-like"/>
</dbReference>
<keyword evidence="2" id="KW-0863">Zinc-finger</keyword>
<dbReference type="EMBL" id="MCFD01000013">
    <property type="protein sequence ID" value="ORX67160.1"/>
    <property type="molecule type" value="Genomic_DNA"/>
</dbReference>
<evidence type="ECO:0000313" key="7">
    <source>
        <dbReference type="Proteomes" id="UP000193922"/>
    </source>
</evidence>
<feature type="region of interest" description="Disordered" evidence="4">
    <location>
        <begin position="122"/>
        <end position="147"/>
    </location>
</feature>
<accession>A0A1Y1W0X8</accession>
<dbReference type="GO" id="GO:0003676">
    <property type="term" value="F:nucleic acid binding"/>
    <property type="evidence" value="ECO:0007669"/>
    <property type="project" value="InterPro"/>
</dbReference>
<dbReference type="InterPro" id="IPR006768">
    <property type="entry name" value="Cwf19-like_C_dom-1"/>
</dbReference>
<dbReference type="GO" id="GO:0071014">
    <property type="term" value="C:post-mRNA release spliceosomal complex"/>
    <property type="evidence" value="ECO:0007669"/>
    <property type="project" value="TreeGrafter"/>
</dbReference>
<name>A0A1Y1W0X8_9FUNG</name>
<dbReference type="GO" id="GO:0008270">
    <property type="term" value="F:zinc ion binding"/>
    <property type="evidence" value="ECO:0007669"/>
    <property type="project" value="UniProtKB-KW"/>
</dbReference>
<keyword evidence="7" id="KW-1185">Reference proteome</keyword>
<dbReference type="OrthoDB" id="444325at2759"/>
<organism evidence="6 7">
    <name type="scientific">Linderina pennispora</name>
    <dbReference type="NCBI Taxonomy" id="61395"/>
    <lineage>
        <taxon>Eukaryota</taxon>
        <taxon>Fungi</taxon>
        <taxon>Fungi incertae sedis</taxon>
        <taxon>Zoopagomycota</taxon>
        <taxon>Kickxellomycotina</taxon>
        <taxon>Kickxellomycetes</taxon>
        <taxon>Kickxellales</taxon>
        <taxon>Kickxellaceae</taxon>
        <taxon>Linderina</taxon>
    </lineage>
</organism>
<feature type="compositionally biased region" description="Polar residues" evidence="4">
    <location>
        <begin position="264"/>
        <end position="279"/>
    </location>
</feature>
<dbReference type="InterPro" id="IPR001878">
    <property type="entry name" value="Znf_CCHC"/>
</dbReference>
<dbReference type="SMART" id="SM00343">
    <property type="entry name" value="ZnF_C2HC"/>
    <property type="match status" value="1"/>
</dbReference>
<protein>
    <recommendedName>
        <fullName evidence="5">CCHC-type domain-containing protein</fullName>
    </recommendedName>
</protein>
<dbReference type="SUPFAM" id="SSF57756">
    <property type="entry name" value="Retrovirus zinc finger-like domains"/>
    <property type="match status" value="1"/>
</dbReference>
<dbReference type="STRING" id="61395.A0A1Y1W0X8"/>
<evidence type="ECO:0000313" key="6">
    <source>
        <dbReference type="EMBL" id="ORX67160.1"/>
    </source>
</evidence>
<feature type="domain" description="CCHC-type" evidence="5">
    <location>
        <begin position="332"/>
        <end position="348"/>
    </location>
</feature>
<dbReference type="PANTHER" id="PTHR12072">
    <property type="entry name" value="CWF19, CELL CYCLE CONTROL PROTEIN"/>
    <property type="match status" value="1"/>
</dbReference>
<dbReference type="GO" id="GO:0061632">
    <property type="term" value="F:RNA lariat debranching enzyme activator activity"/>
    <property type="evidence" value="ECO:0007669"/>
    <property type="project" value="TreeGrafter"/>
</dbReference>